<protein>
    <submittedName>
        <fullName evidence="2">Uncharacterized protein</fullName>
    </submittedName>
</protein>
<keyword evidence="1" id="KW-0812">Transmembrane</keyword>
<evidence type="ECO:0000313" key="2">
    <source>
        <dbReference type="EMBL" id="KAG0151269.1"/>
    </source>
</evidence>
<keyword evidence="1" id="KW-0472">Membrane</keyword>
<comment type="caution">
    <text evidence="2">The sequence shown here is derived from an EMBL/GenBank/DDBJ whole genome shotgun (WGS) entry which is preliminary data.</text>
</comment>
<dbReference type="Proteomes" id="UP000886653">
    <property type="component" value="Unassembled WGS sequence"/>
</dbReference>
<dbReference type="EMBL" id="MU167214">
    <property type="protein sequence ID" value="KAG0151269.1"/>
    <property type="molecule type" value="Genomic_DNA"/>
</dbReference>
<keyword evidence="1" id="KW-1133">Transmembrane helix</keyword>
<accession>A0A9P6TGQ9</accession>
<reference evidence="2" key="1">
    <citation type="submission" date="2013-11" db="EMBL/GenBank/DDBJ databases">
        <title>Genome sequence of the fusiform rust pathogen reveals effectors for host alternation and coevolution with pine.</title>
        <authorList>
            <consortium name="DOE Joint Genome Institute"/>
            <person name="Smith K."/>
            <person name="Pendleton A."/>
            <person name="Kubisiak T."/>
            <person name="Anderson C."/>
            <person name="Salamov A."/>
            <person name="Aerts A."/>
            <person name="Riley R."/>
            <person name="Clum A."/>
            <person name="Lindquist E."/>
            <person name="Ence D."/>
            <person name="Campbell M."/>
            <person name="Kronenberg Z."/>
            <person name="Feau N."/>
            <person name="Dhillon B."/>
            <person name="Hamelin R."/>
            <person name="Burleigh J."/>
            <person name="Smith J."/>
            <person name="Yandell M."/>
            <person name="Nelson C."/>
            <person name="Grigoriev I."/>
            <person name="Davis J."/>
        </authorList>
    </citation>
    <scope>NUCLEOTIDE SEQUENCE</scope>
    <source>
        <strain evidence="2">G11</strain>
    </source>
</reference>
<name>A0A9P6TGQ9_9BASI</name>
<gene>
    <name evidence="2" type="ORF">CROQUDRAFT_574284</name>
</gene>
<keyword evidence="3" id="KW-1185">Reference proteome</keyword>
<dbReference type="AlphaFoldDB" id="A0A9P6TGQ9"/>
<feature type="transmembrane region" description="Helical" evidence="1">
    <location>
        <begin position="41"/>
        <end position="66"/>
    </location>
</feature>
<proteinExistence type="predicted"/>
<feature type="transmembrane region" description="Helical" evidence="1">
    <location>
        <begin position="72"/>
        <end position="95"/>
    </location>
</feature>
<evidence type="ECO:0000313" key="3">
    <source>
        <dbReference type="Proteomes" id="UP000886653"/>
    </source>
</evidence>
<organism evidence="2 3">
    <name type="scientific">Cronartium quercuum f. sp. fusiforme G11</name>
    <dbReference type="NCBI Taxonomy" id="708437"/>
    <lineage>
        <taxon>Eukaryota</taxon>
        <taxon>Fungi</taxon>
        <taxon>Dikarya</taxon>
        <taxon>Basidiomycota</taxon>
        <taxon>Pucciniomycotina</taxon>
        <taxon>Pucciniomycetes</taxon>
        <taxon>Pucciniales</taxon>
        <taxon>Coleosporiaceae</taxon>
        <taxon>Cronartium</taxon>
    </lineage>
</organism>
<evidence type="ECO:0000256" key="1">
    <source>
        <dbReference type="SAM" id="Phobius"/>
    </source>
</evidence>
<sequence>MTRVAVSDSACTAGVVHTTLLDKLFPQEPSLRLSHTGRSRVLEGVVHSIWTICLSLSLFFLPFLSFSLCTPLLMYINSALVRVSWLDVKFSLGLYKKKKRKKNCRLPRNTSEVEKLLTHVL</sequence>